<name>A0A0W8FE44_9ZZZZ</name>
<organism evidence="1">
    <name type="scientific">hydrocarbon metagenome</name>
    <dbReference type="NCBI Taxonomy" id="938273"/>
    <lineage>
        <taxon>unclassified sequences</taxon>
        <taxon>metagenomes</taxon>
        <taxon>ecological metagenomes</taxon>
    </lineage>
</organism>
<sequence length="168" mass="17994">MADFVQTTVNKTAVRDLAVPIADVTLFNNLVQAVIDDNPFGCVGYTGADGQPVAPVVRNREHYTAKVNFIDGEGKRVGNVSLQSPTIAAFEANAAEVMGNTALATAMGGEAVRNGPGETYYAQLKCHDPSGDDYYVTFTRKTVRISSYQDDAIRTAVEIWADAVATLD</sequence>
<evidence type="ECO:0000313" key="1">
    <source>
        <dbReference type="EMBL" id="KUG19177.1"/>
    </source>
</evidence>
<accession>A0A0W8FE44</accession>
<reference evidence="1" key="1">
    <citation type="journal article" date="2015" name="Proc. Natl. Acad. Sci. U.S.A.">
        <title>Networks of energetic and metabolic interactions define dynamics in microbial communities.</title>
        <authorList>
            <person name="Embree M."/>
            <person name="Liu J.K."/>
            <person name="Al-Bassam M.M."/>
            <person name="Zengler K."/>
        </authorList>
    </citation>
    <scope>NUCLEOTIDE SEQUENCE</scope>
</reference>
<dbReference type="AlphaFoldDB" id="A0A0W8FE44"/>
<gene>
    <name evidence="1" type="ORF">ASZ90_011107</name>
</gene>
<proteinExistence type="predicted"/>
<dbReference type="EMBL" id="LNQE01001318">
    <property type="protein sequence ID" value="KUG19177.1"/>
    <property type="molecule type" value="Genomic_DNA"/>
</dbReference>
<protein>
    <submittedName>
        <fullName evidence="1">Uncharacterized protein</fullName>
    </submittedName>
</protein>
<comment type="caution">
    <text evidence="1">The sequence shown here is derived from an EMBL/GenBank/DDBJ whole genome shotgun (WGS) entry which is preliminary data.</text>
</comment>